<evidence type="ECO:0000313" key="2">
    <source>
        <dbReference type="Proteomes" id="UP000824469"/>
    </source>
</evidence>
<protein>
    <submittedName>
        <fullName evidence="1">Uncharacterized protein</fullName>
    </submittedName>
</protein>
<gene>
    <name evidence="1" type="ORF">KI387_023572</name>
</gene>
<organism evidence="1 2">
    <name type="scientific">Taxus chinensis</name>
    <name type="common">Chinese yew</name>
    <name type="synonym">Taxus wallichiana var. chinensis</name>
    <dbReference type="NCBI Taxonomy" id="29808"/>
    <lineage>
        <taxon>Eukaryota</taxon>
        <taxon>Viridiplantae</taxon>
        <taxon>Streptophyta</taxon>
        <taxon>Embryophyta</taxon>
        <taxon>Tracheophyta</taxon>
        <taxon>Spermatophyta</taxon>
        <taxon>Pinopsida</taxon>
        <taxon>Pinidae</taxon>
        <taxon>Conifers II</taxon>
        <taxon>Cupressales</taxon>
        <taxon>Taxaceae</taxon>
        <taxon>Taxus</taxon>
    </lineage>
</organism>
<name>A0AA38LAW6_TAXCH</name>
<dbReference type="AlphaFoldDB" id="A0AA38LAW6"/>
<feature type="non-terminal residue" evidence="1">
    <location>
        <position position="1"/>
    </location>
</feature>
<dbReference type="EMBL" id="JAHRHJ020000005">
    <property type="protein sequence ID" value="KAH9314945.1"/>
    <property type="molecule type" value="Genomic_DNA"/>
</dbReference>
<proteinExistence type="predicted"/>
<sequence length="74" mass="8990">WKENMWKRDGWIRPAKSAKRIRARSPEVLILWVDMLMWPAWRIINLEIFLAGSLANEIIQSMWRCNFRQNCSQE</sequence>
<comment type="caution">
    <text evidence="1">The sequence shown here is derived from an EMBL/GenBank/DDBJ whole genome shotgun (WGS) entry which is preliminary data.</text>
</comment>
<keyword evidence="2" id="KW-1185">Reference proteome</keyword>
<reference evidence="1 2" key="1">
    <citation type="journal article" date="2021" name="Nat. Plants">
        <title>The Taxus genome provides insights into paclitaxel biosynthesis.</title>
        <authorList>
            <person name="Xiong X."/>
            <person name="Gou J."/>
            <person name="Liao Q."/>
            <person name="Li Y."/>
            <person name="Zhou Q."/>
            <person name="Bi G."/>
            <person name="Li C."/>
            <person name="Du R."/>
            <person name="Wang X."/>
            <person name="Sun T."/>
            <person name="Guo L."/>
            <person name="Liang H."/>
            <person name="Lu P."/>
            <person name="Wu Y."/>
            <person name="Zhang Z."/>
            <person name="Ro D.K."/>
            <person name="Shang Y."/>
            <person name="Huang S."/>
            <person name="Yan J."/>
        </authorList>
    </citation>
    <scope>NUCLEOTIDE SEQUENCE [LARGE SCALE GENOMIC DNA]</scope>
    <source>
        <strain evidence="1">Ta-2019</strain>
    </source>
</reference>
<dbReference type="Proteomes" id="UP000824469">
    <property type="component" value="Unassembled WGS sequence"/>
</dbReference>
<accession>A0AA38LAW6</accession>
<evidence type="ECO:0000313" key="1">
    <source>
        <dbReference type="EMBL" id="KAH9314945.1"/>
    </source>
</evidence>